<reference evidence="1" key="4">
    <citation type="submission" date="2019-03" db="UniProtKB">
        <authorList>
            <consortium name="EnsemblPlants"/>
        </authorList>
    </citation>
    <scope>IDENTIFICATION</scope>
</reference>
<dbReference type="AlphaFoldDB" id="A0A453QNE6"/>
<protein>
    <submittedName>
        <fullName evidence="1">Uncharacterized protein</fullName>
    </submittedName>
</protein>
<sequence length="82" mass="9289">MQVSFSKPCPQFISFCGYSSTYLLLFSTCKISKLSSSRHTYPTWSLPIGSVPKSFPPFEHPSHQLLEKNKFHSSNKGSFLNN</sequence>
<accession>A0A453QNE6</accession>
<reference evidence="1" key="5">
    <citation type="journal article" date="2021" name="G3 (Bethesda)">
        <title>Aegilops tauschii genome assembly Aet v5.0 features greater sequence contiguity and improved annotation.</title>
        <authorList>
            <person name="Wang L."/>
            <person name="Zhu T."/>
            <person name="Rodriguez J.C."/>
            <person name="Deal K.R."/>
            <person name="Dubcovsky J."/>
            <person name="McGuire P.E."/>
            <person name="Lux T."/>
            <person name="Spannagl M."/>
            <person name="Mayer K.F.X."/>
            <person name="Baldrich P."/>
            <person name="Meyers B.C."/>
            <person name="Huo N."/>
            <person name="Gu Y.Q."/>
            <person name="Zhou H."/>
            <person name="Devos K.M."/>
            <person name="Bennetzen J.L."/>
            <person name="Unver T."/>
            <person name="Budak H."/>
            <person name="Gulick P.J."/>
            <person name="Galiba G."/>
            <person name="Kalapos B."/>
            <person name="Nelson D.R."/>
            <person name="Li P."/>
            <person name="You F.M."/>
            <person name="Luo M.C."/>
            <person name="Dvorak J."/>
        </authorList>
    </citation>
    <scope>NUCLEOTIDE SEQUENCE [LARGE SCALE GENOMIC DNA]</scope>
    <source>
        <strain evidence="1">cv. AL8/78</strain>
    </source>
</reference>
<reference evidence="1" key="3">
    <citation type="journal article" date="2017" name="Nature">
        <title>Genome sequence of the progenitor of the wheat D genome Aegilops tauschii.</title>
        <authorList>
            <person name="Luo M.C."/>
            <person name="Gu Y.Q."/>
            <person name="Puiu D."/>
            <person name="Wang H."/>
            <person name="Twardziok S.O."/>
            <person name="Deal K.R."/>
            <person name="Huo N."/>
            <person name="Zhu T."/>
            <person name="Wang L."/>
            <person name="Wang Y."/>
            <person name="McGuire P.E."/>
            <person name="Liu S."/>
            <person name="Long H."/>
            <person name="Ramasamy R.K."/>
            <person name="Rodriguez J.C."/>
            <person name="Van S.L."/>
            <person name="Yuan L."/>
            <person name="Wang Z."/>
            <person name="Xia Z."/>
            <person name="Xiao L."/>
            <person name="Anderson O.D."/>
            <person name="Ouyang S."/>
            <person name="Liang Y."/>
            <person name="Zimin A.V."/>
            <person name="Pertea G."/>
            <person name="Qi P."/>
            <person name="Bennetzen J.L."/>
            <person name="Dai X."/>
            <person name="Dawson M.W."/>
            <person name="Muller H.G."/>
            <person name="Kugler K."/>
            <person name="Rivarola-Duarte L."/>
            <person name="Spannagl M."/>
            <person name="Mayer K.F.X."/>
            <person name="Lu F.H."/>
            <person name="Bevan M.W."/>
            <person name="Leroy P."/>
            <person name="Li P."/>
            <person name="You F.M."/>
            <person name="Sun Q."/>
            <person name="Liu Z."/>
            <person name="Lyons E."/>
            <person name="Wicker T."/>
            <person name="Salzberg S.L."/>
            <person name="Devos K.M."/>
            <person name="Dvorak J."/>
        </authorList>
    </citation>
    <scope>NUCLEOTIDE SEQUENCE [LARGE SCALE GENOMIC DNA]</scope>
    <source>
        <strain evidence="1">cv. AL8/78</strain>
    </source>
</reference>
<organism evidence="1 2">
    <name type="scientific">Aegilops tauschii subsp. strangulata</name>
    <name type="common">Goatgrass</name>
    <dbReference type="NCBI Taxonomy" id="200361"/>
    <lineage>
        <taxon>Eukaryota</taxon>
        <taxon>Viridiplantae</taxon>
        <taxon>Streptophyta</taxon>
        <taxon>Embryophyta</taxon>
        <taxon>Tracheophyta</taxon>
        <taxon>Spermatophyta</taxon>
        <taxon>Magnoliopsida</taxon>
        <taxon>Liliopsida</taxon>
        <taxon>Poales</taxon>
        <taxon>Poaceae</taxon>
        <taxon>BOP clade</taxon>
        <taxon>Pooideae</taxon>
        <taxon>Triticodae</taxon>
        <taxon>Triticeae</taxon>
        <taxon>Triticinae</taxon>
        <taxon>Aegilops</taxon>
    </lineage>
</organism>
<dbReference type="STRING" id="200361.A0A453QNE6"/>
<proteinExistence type="predicted"/>
<dbReference type="Proteomes" id="UP000015105">
    <property type="component" value="Chromosome 7D"/>
</dbReference>
<dbReference type="EnsemblPlants" id="AET7Gv20249500.2">
    <property type="protein sequence ID" value="AET7Gv20249500.2"/>
    <property type="gene ID" value="AET7Gv20249500"/>
</dbReference>
<evidence type="ECO:0000313" key="2">
    <source>
        <dbReference type="Proteomes" id="UP000015105"/>
    </source>
</evidence>
<evidence type="ECO:0000313" key="1">
    <source>
        <dbReference type="EnsemblPlants" id="AET7Gv20249500.2"/>
    </source>
</evidence>
<keyword evidence="2" id="KW-1185">Reference proteome</keyword>
<reference evidence="2" key="1">
    <citation type="journal article" date="2014" name="Science">
        <title>Ancient hybridizations among the ancestral genomes of bread wheat.</title>
        <authorList>
            <consortium name="International Wheat Genome Sequencing Consortium,"/>
            <person name="Marcussen T."/>
            <person name="Sandve S.R."/>
            <person name="Heier L."/>
            <person name="Spannagl M."/>
            <person name="Pfeifer M."/>
            <person name="Jakobsen K.S."/>
            <person name="Wulff B.B."/>
            <person name="Steuernagel B."/>
            <person name="Mayer K.F."/>
            <person name="Olsen O.A."/>
        </authorList>
    </citation>
    <scope>NUCLEOTIDE SEQUENCE [LARGE SCALE GENOMIC DNA]</scope>
    <source>
        <strain evidence="2">cv. AL8/78</strain>
    </source>
</reference>
<dbReference type="Gramene" id="AET7Gv20249500.2">
    <property type="protein sequence ID" value="AET7Gv20249500.2"/>
    <property type="gene ID" value="AET7Gv20249500"/>
</dbReference>
<reference evidence="2" key="2">
    <citation type="journal article" date="2017" name="Nat. Plants">
        <title>The Aegilops tauschii genome reveals multiple impacts of transposons.</title>
        <authorList>
            <person name="Zhao G."/>
            <person name="Zou C."/>
            <person name="Li K."/>
            <person name="Wang K."/>
            <person name="Li T."/>
            <person name="Gao L."/>
            <person name="Zhang X."/>
            <person name="Wang H."/>
            <person name="Yang Z."/>
            <person name="Liu X."/>
            <person name="Jiang W."/>
            <person name="Mao L."/>
            <person name="Kong X."/>
            <person name="Jiao Y."/>
            <person name="Jia J."/>
        </authorList>
    </citation>
    <scope>NUCLEOTIDE SEQUENCE [LARGE SCALE GENOMIC DNA]</scope>
    <source>
        <strain evidence="2">cv. AL8/78</strain>
    </source>
</reference>
<name>A0A453QNE6_AEGTS</name>